<dbReference type="GO" id="GO:0016020">
    <property type="term" value="C:membrane"/>
    <property type="evidence" value="ECO:0007669"/>
    <property type="project" value="UniProtKB-SubCell"/>
</dbReference>
<evidence type="ECO:0000256" key="1">
    <source>
        <dbReference type="ARBA" id="ARBA00004141"/>
    </source>
</evidence>
<evidence type="ECO:0000256" key="2">
    <source>
        <dbReference type="ARBA" id="ARBA00006727"/>
    </source>
</evidence>
<dbReference type="EMBL" id="BFAD01000001">
    <property type="protein sequence ID" value="GBE77597.1"/>
    <property type="molecule type" value="Genomic_DNA"/>
</dbReference>
<organism evidence="5 6">
    <name type="scientific">Sparassis crispa</name>
    <dbReference type="NCBI Taxonomy" id="139825"/>
    <lineage>
        <taxon>Eukaryota</taxon>
        <taxon>Fungi</taxon>
        <taxon>Dikarya</taxon>
        <taxon>Basidiomycota</taxon>
        <taxon>Agaricomycotina</taxon>
        <taxon>Agaricomycetes</taxon>
        <taxon>Polyporales</taxon>
        <taxon>Sparassidaceae</taxon>
        <taxon>Sparassis</taxon>
    </lineage>
</organism>
<evidence type="ECO:0000259" key="4">
    <source>
        <dbReference type="PROSITE" id="PS50850"/>
    </source>
</evidence>
<dbReference type="InParanoid" id="A0A401G626"/>
<keyword evidence="3" id="KW-0812">Transmembrane</keyword>
<keyword evidence="3" id="KW-1133">Transmembrane helix</keyword>
<gene>
    <name evidence="5" type="ORF">SCP_0104770</name>
</gene>
<dbReference type="PANTHER" id="PTHR11360">
    <property type="entry name" value="MONOCARBOXYLATE TRANSPORTER"/>
    <property type="match status" value="1"/>
</dbReference>
<proteinExistence type="inferred from homology"/>
<dbReference type="InterPro" id="IPR050327">
    <property type="entry name" value="Proton-linked_MCT"/>
</dbReference>
<dbReference type="OrthoDB" id="2213137at2759"/>
<comment type="similarity">
    <text evidence="2">Belongs to the major facilitator superfamily. Monocarboxylate porter (TC 2.A.1.13) family.</text>
</comment>
<dbReference type="InterPro" id="IPR036259">
    <property type="entry name" value="MFS_trans_sf"/>
</dbReference>
<feature type="transmembrane region" description="Helical" evidence="3">
    <location>
        <begin position="12"/>
        <end position="30"/>
    </location>
</feature>
<keyword evidence="3" id="KW-0472">Membrane</keyword>
<dbReference type="PANTHER" id="PTHR11360:SF302">
    <property type="entry name" value="MAJOR FACILITATOR SUPERFAMILY (MFS) PROFILE DOMAIN-CONTAINING PROTEIN"/>
    <property type="match status" value="1"/>
</dbReference>
<dbReference type="Proteomes" id="UP000287166">
    <property type="component" value="Unassembled WGS sequence"/>
</dbReference>
<dbReference type="Gene3D" id="1.20.1250.20">
    <property type="entry name" value="MFS general substrate transporter like domains"/>
    <property type="match status" value="1"/>
</dbReference>
<dbReference type="InterPro" id="IPR011701">
    <property type="entry name" value="MFS"/>
</dbReference>
<dbReference type="GO" id="GO:0022857">
    <property type="term" value="F:transmembrane transporter activity"/>
    <property type="evidence" value="ECO:0007669"/>
    <property type="project" value="InterPro"/>
</dbReference>
<comment type="subcellular location">
    <subcellularLocation>
        <location evidence="1">Membrane</location>
        <topology evidence="1">Multi-pass membrane protein</topology>
    </subcellularLocation>
</comment>
<feature type="domain" description="Major facilitator superfamily (MFS) profile" evidence="4">
    <location>
        <begin position="1"/>
        <end position="155"/>
    </location>
</feature>
<feature type="transmembrane region" description="Helical" evidence="3">
    <location>
        <begin position="122"/>
        <end position="142"/>
    </location>
</feature>
<dbReference type="GeneID" id="38774514"/>
<protein>
    <recommendedName>
        <fullName evidence="4">Major facilitator superfamily (MFS) profile domain-containing protein</fullName>
    </recommendedName>
</protein>
<dbReference type="SUPFAM" id="SSF103473">
    <property type="entry name" value="MFS general substrate transporter"/>
    <property type="match status" value="1"/>
</dbReference>
<comment type="caution">
    <text evidence="5">The sequence shown here is derived from an EMBL/GenBank/DDBJ whole genome shotgun (WGS) entry which is preliminary data.</text>
</comment>
<dbReference type="InterPro" id="IPR020846">
    <property type="entry name" value="MFS_dom"/>
</dbReference>
<dbReference type="PROSITE" id="PS50850">
    <property type="entry name" value="MFS"/>
    <property type="match status" value="1"/>
</dbReference>
<name>A0A401G626_9APHY</name>
<dbReference type="Pfam" id="PF07690">
    <property type="entry name" value="MFS_1"/>
    <property type="match status" value="1"/>
</dbReference>
<accession>A0A401G626</accession>
<evidence type="ECO:0000256" key="3">
    <source>
        <dbReference type="SAM" id="Phobius"/>
    </source>
</evidence>
<dbReference type="RefSeq" id="XP_027608510.1">
    <property type="nucleotide sequence ID" value="XM_027752709.1"/>
</dbReference>
<evidence type="ECO:0000313" key="6">
    <source>
        <dbReference type="Proteomes" id="UP000287166"/>
    </source>
</evidence>
<dbReference type="AlphaFoldDB" id="A0A401G626"/>
<feature type="transmembrane region" description="Helical" evidence="3">
    <location>
        <begin position="74"/>
        <end position="94"/>
    </location>
</feature>
<keyword evidence="6" id="KW-1185">Reference proteome</keyword>
<evidence type="ECO:0000313" key="5">
    <source>
        <dbReference type="EMBL" id="GBE77597.1"/>
    </source>
</evidence>
<reference evidence="5 6" key="1">
    <citation type="journal article" date="2018" name="Sci. Rep.">
        <title>Genome sequence of the cauliflower mushroom Sparassis crispa (Hanabiratake) and its association with beneficial usage.</title>
        <authorList>
            <person name="Kiyama R."/>
            <person name="Furutani Y."/>
            <person name="Kawaguchi K."/>
            <person name="Nakanishi T."/>
        </authorList>
    </citation>
    <scope>NUCLEOTIDE SEQUENCE [LARGE SCALE GENOMIC DNA]</scope>
</reference>
<feature type="transmembrane region" description="Helical" evidence="3">
    <location>
        <begin position="37"/>
        <end position="54"/>
    </location>
</feature>
<sequence>MGILADRVGRQNTMVLSVILSGVSVMALWYDSSPSRFLAFIIFYGVLAGGYNALLPNTIAEVYGVQNYASVNGFIYFIRGMGAIFGAPIAGLILGSHQRGTSYGSGMLAARLEALKSRYNDIAVFAGILLLASGACVAYVRWLDARDKGAWAWRA</sequence>